<feature type="domain" description="Peptidase C39-like" evidence="1">
    <location>
        <begin position="442"/>
        <end position="585"/>
    </location>
</feature>
<reference evidence="2 3" key="1">
    <citation type="submission" date="2019-05" db="EMBL/GenBank/DDBJ databases">
        <title>Verrucobacter flavum gen. nov., sp. nov. a new member of the family Verrucomicrobiaceae.</title>
        <authorList>
            <person name="Szuroczki S."/>
            <person name="Abbaszade G."/>
            <person name="Szabo A."/>
            <person name="Felfoldi T."/>
            <person name="Schumann P."/>
            <person name="Boka K."/>
            <person name="Keki Z."/>
            <person name="Toumi M."/>
            <person name="Toth E."/>
        </authorList>
    </citation>
    <scope>NUCLEOTIDE SEQUENCE [LARGE SCALE GENOMIC DNA]</scope>
    <source>
        <strain evidence="2 3">MG-N-17</strain>
    </source>
</reference>
<comment type="caution">
    <text evidence="2">The sequence shown here is derived from an EMBL/GenBank/DDBJ whole genome shotgun (WGS) entry which is preliminary data.</text>
</comment>
<dbReference type="InterPro" id="IPR039564">
    <property type="entry name" value="Peptidase_C39-like"/>
</dbReference>
<keyword evidence="3" id="KW-1185">Reference proteome</keyword>
<gene>
    <name evidence="2" type="ORF">FEM03_19075</name>
</gene>
<accession>A0A5R8KA52</accession>
<dbReference type="Proteomes" id="UP000306196">
    <property type="component" value="Unassembled WGS sequence"/>
</dbReference>
<dbReference type="OrthoDB" id="9814098at2"/>
<name>A0A5R8KA52_9BACT</name>
<organism evidence="2 3">
    <name type="scientific">Phragmitibacter flavus</name>
    <dbReference type="NCBI Taxonomy" id="2576071"/>
    <lineage>
        <taxon>Bacteria</taxon>
        <taxon>Pseudomonadati</taxon>
        <taxon>Verrucomicrobiota</taxon>
        <taxon>Verrucomicrobiia</taxon>
        <taxon>Verrucomicrobiales</taxon>
        <taxon>Verrucomicrobiaceae</taxon>
        <taxon>Phragmitibacter</taxon>
    </lineage>
</organism>
<evidence type="ECO:0000259" key="1">
    <source>
        <dbReference type="Pfam" id="PF13529"/>
    </source>
</evidence>
<sequence>MISRLIRASVARTGVFVVLILMSMGGVMVASAQERMHELKLDLDAVLKLPDLWDLTPETLAERCPAEGFESNPFFKWAAEETSGNRFAFFSRQPFANVKVEASLFGGTVLVNTMVVQFTNNKVTEVLVVLHGTEVDGLLGLDEFDAKKSACATGLVGLVGAQAMGQKRYFGSKLVRSLESQSYSGKEATACLDAGVEAKLVRFVLAPAGTDPAVLLAQPVVELERGATEYFCDLDGLMKFPQSWEMTPAKFEAAFGVDRSGDTPIFQWLNAEKTAARFSRQPFSNVAVDLTMFGGRDRVEEAVFDFADGKLSQVYVSLYNRGDSGPISKDEFDARFKKSGQALIGLLGARPVEHRSTAPTAVKTTSWLWNTPHTLALLEYNAEATVKKAAAEFLRLRVAPVARRDQLLNIAAIGQSTTTLKRGDLLQFVKKESNGDVLVTGIPMVDQGAKGYCVVASCERLFGYLNIPCDQHELASIAGSEADRGTTGAAFVEALKKINTRFKVRFKALLEKAPLERSDAREARPDRFAKMIQEQIDRGVPLLWALQLGLFPEEPNTALQAGGGHMRLIIGYNIPREEVLFSDSWGAGHELKRMKLTDAVNATFGVYLVEPKGR</sequence>
<proteinExistence type="predicted"/>
<dbReference type="RefSeq" id="WP_138087888.1">
    <property type="nucleotide sequence ID" value="NZ_VAUV01000015.1"/>
</dbReference>
<protein>
    <recommendedName>
        <fullName evidence="1">Peptidase C39-like domain-containing protein</fullName>
    </recommendedName>
</protein>
<evidence type="ECO:0000313" key="2">
    <source>
        <dbReference type="EMBL" id="TLD69202.1"/>
    </source>
</evidence>
<dbReference type="Pfam" id="PF13529">
    <property type="entry name" value="Peptidase_C39_2"/>
    <property type="match status" value="1"/>
</dbReference>
<dbReference type="EMBL" id="VAUV01000015">
    <property type="protein sequence ID" value="TLD69202.1"/>
    <property type="molecule type" value="Genomic_DNA"/>
</dbReference>
<evidence type="ECO:0000313" key="3">
    <source>
        <dbReference type="Proteomes" id="UP000306196"/>
    </source>
</evidence>
<dbReference type="AlphaFoldDB" id="A0A5R8KA52"/>